<sequence>TTIARQQFKKVIINEYDSNVNMAHVDLVSTLWMTSVR</sequence>
<dbReference type="AlphaFoldDB" id="A0A820T5I7"/>
<accession>A0A820T5I7</accession>
<dbReference type="Proteomes" id="UP000663851">
    <property type="component" value="Unassembled WGS sequence"/>
</dbReference>
<protein>
    <submittedName>
        <fullName evidence="1">Uncharacterized protein</fullName>
    </submittedName>
</protein>
<comment type="caution">
    <text evidence="1">The sequence shown here is derived from an EMBL/GenBank/DDBJ whole genome shotgun (WGS) entry which is preliminary data.</text>
</comment>
<proteinExistence type="predicted"/>
<evidence type="ECO:0000313" key="1">
    <source>
        <dbReference type="EMBL" id="CAF4466688.1"/>
    </source>
</evidence>
<feature type="non-terminal residue" evidence="1">
    <location>
        <position position="1"/>
    </location>
</feature>
<reference evidence="1" key="1">
    <citation type="submission" date="2021-02" db="EMBL/GenBank/DDBJ databases">
        <authorList>
            <person name="Nowell W R."/>
        </authorList>
    </citation>
    <scope>NUCLEOTIDE SEQUENCE</scope>
</reference>
<organism evidence="1 2">
    <name type="scientific">Rotaria socialis</name>
    <dbReference type="NCBI Taxonomy" id="392032"/>
    <lineage>
        <taxon>Eukaryota</taxon>
        <taxon>Metazoa</taxon>
        <taxon>Spiralia</taxon>
        <taxon>Gnathifera</taxon>
        <taxon>Rotifera</taxon>
        <taxon>Eurotatoria</taxon>
        <taxon>Bdelloidea</taxon>
        <taxon>Philodinida</taxon>
        <taxon>Philodinidae</taxon>
        <taxon>Rotaria</taxon>
    </lineage>
</organism>
<gene>
    <name evidence="1" type="ORF">HFQ381_LOCUS25105</name>
</gene>
<evidence type="ECO:0000313" key="2">
    <source>
        <dbReference type="Proteomes" id="UP000663851"/>
    </source>
</evidence>
<name>A0A820T5I7_9BILA</name>
<dbReference type="EMBL" id="CAJOBO010002755">
    <property type="protein sequence ID" value="CAF4466688.1"/>
    <property type="molecule type" value="Genomic_DNA"/>
</dbReference>